<proteinExistence type="predicted"/>
<protein>
    <submittedName>
        <fullName evidence="1">Uncharacterized protein</fullName>
    </submittedName>
</protein>
<comment type="caution">
    <text evidence="1">The sequence shown here is derived from an EMBL/GenBank/DDBJ whole genome shotgun (WGS) entry which is preliminary data.</text>
</comment>
<reference evidence="1 2" key="1">
    <citation type="journal article" date="2019" name="Indoor Air">
        <title>Impacts of indoor surface finishes on bacterial viability.</title>
        <authorList>
            <person name="Hu J."/>
            <person name="Maamar S.B."/>
            <person name="Glawe A.J."/>
            <person name="Gottel N."/>
            <person name="Gilbert J.A."/>
            <person name="Hartmann E.M."/>
        </authorList>
    </citation>
    <scope>NUCLEOTIDE SEQUENCE [LARGE SCALE GENOMIC DNA]</scope>
    <source>
        <strain evidence="1 2">AF060A6</strain>
    </source>
</reference>
<dbReference type="RefSeq" id="WP_136379735.1">
    <property type="nucleotide sequence ID" value="NZ_SLUB01000018.1"/>
</dbReference>
<dbReference type="AlphaFoldDB" id="A0A4S3PSA6"/>
<accession>A0A4S3PSA6</accession>
<keyword evidence="2" id="KW-1185">Reference proteome</keyword>
<dbReference type="EMBL" id="SLUB01000018">
    <property type="protein sequence ID" value="THE12294.1"/>
    <property type="molecule type" value="Genomic_DNA"/>
</dbReference>
<dbReference type="OrthoDB" id="2897530at2"/>
<gene>
    <name evidence="1" type="ORF">E1I69_11365</name>
</gene>
<sequence length="82" mass="9566">MSKNKKQDENEEVLKWLDEEDPFGLNEEDVFITFKCIDCGKEDEVPDFVVEEFAFDLKKGEVVEVVCPFCEGTMREARKDPK</sequence>
<dbReference type="Proteomes" id="UP000306477">
    <property type="component" value="Unassembled WGS sequence"/>
</dbReference>
<evidence type="ECO:0000313" key="2">
    <source>
        <dbReference type="Proteomes" id="UP000306477"/>
    </source>
</evidence>
<organism evidence="1 2">
    <name type="scientific">Bacillus timonensis</name>
    <dbReference type="NCBI Taxonomy" id="1033734"/>
    <lineage>
        <taxon>Bacteria</taxon>
        <taxon>Bacillati</taxon>
        <taxon>Bacillota</taxon>
        <taxon>Bacilli</taxon>
        <taxon>Bacillales</taxon>
        <taxon>Bacillaceae</taxon>
        <taxon>Bacillus</taxon>
    </lineage>
</organism>
<name>A0A4S3PSA6_9BACI</name>
<evidence type="ECO:0000313" key="1">
    <source>
        <dbReference type="EMBL" id="THE12294.1"/>
    </source>
</evidence>